<proteinExistence type="predicted"/>
<evidence type="ECO:0000313" key="2">
    <source>
        <dbReference type="EMBL" id="CAF1160677.1"/>
    </source>
</evidence>
<feature type="compositionally biased region" description="Basic residues" evidence="1">
    <location>
        <begin position="41"/>
        <end position="60"/>
    </location>
</feature>
<organism evidence="2 3">
    <name type="scientific">Brachionus calyciflorus</name>
    <dbReference type="NCBI Taxonomy" id="104777"/>
    <lineage>
        <taxon>Eukaryota</taxon>
        <taxon>Metazoa</taxon>
        <taxon>Spiralia</taxon>
        <taxon>Gnathifera</taxon>
        <taxon>Rotifera</taxon>
        <taxon>Eurotatoria</taxon>
        <taxon>Monogononta</taxon>
        <taxon>Pseudotrocha</taxon>
        <taxon>Ploima</taxon>
        <taxon>Brachionidae</taxon>
        <taxon>Brachionus</taxon>
    </lineage>
</organism>
<comment type="caution">
    <text evidence="2">The sequence shown here is derived from an EMBL/GenBank/DDBJ whole genome shotgun (WGS) entry which is preliminary data.</text>
</comment>
<feature type="region of interest" description="Disordered" evidence="1">
    <location>
        <begin position="40"/>
        <end position="60"/>
    </location>
</feature>
<protein>
    <submittedName>
        <fullName evidence="2">Uncharacterized protein</fullName>
    </submittedName>
</protein>
<dbReference type="AlphaFoldDB" id="A0A814TNY7"/>
<accession>A0A814TNY7</accession>
<evidence type="ECO:0000313" key="3">
    <source>
        <dbReference type="Proteomes" id="UP000663879"/>
    </source>
</evidence>
<sequence length="60" mass="6788">DIETTTETPVMSNPFRQANSVNEELRAEVKKMLDAGIIRQGHGHRQHFSSSKKHPHFSAC</sequence>
<dbReference type="EMBL" id="CAJNOC010014321">
    <property type="protein sequence ID" value="CAF1160677.1"/>
    <property type="molecule type" value="Genomic_DNA"/>
</dbReference>
<gene>
    <name evidence="2" type="ORF">OXX778_LOCUS23587</name>
</gene>
<name>A0A814TNY7_9BILA</name>
<keyword evidence="3" id="KW-1185">Reference proteome</keyword>
<dbReference type="OrthoDB" id="420169at2759"/>
<dbReference type="Proteomes" id="UP000663879">
    <property type="component" value="Unassembled WGS sequence"/>
</dbReference>
<evidence type="ECO:0000256" key="1">
    <source>
        <dbReference type="SAM" id="MobiDB-lite"/>
    </source>
</evidence>
<feature type="non-terminal residue" evidence="2">
    <location>
        <position position="1"/>
    </location>
</feature>
<reference evidence="2" key="1">
    <citation type="submission" date="2021-02" db="EMBL/GenBank/DDBJ databases">
        <authorList>
            <person name="Nowell W R."/>
        </authorList>
    </citation>
    <scope>NUCLEOTIDE SEQUENCE</scope>
    <source>
        <strain evidence="2">Ploen Becks lab</strain>
    </source>
</reference>